<accession>A0AA87XVD0</accession>
<feature type="compositionally biased region" description="Basic and acidic residues" evidence="2">
    <location>
        <begin position="128"/>
        <end position="162"/>
    </location>
</feature>
<feature type="domain" description="LysM" evidence="4">
    <location>
        <begin position="55"/>
        <end position="99"/>
    </location>
</feature>
<dbReference type="EMBL" id="BMWV01000002">
    <property type="protein sequence ID" value="GGY33086.1"/>
    <property type="molecule type" value="Genomic_DNA"/>
</dbReference>
<name>A0AA87XVD0_9BURK</name>
<dbReference type="Gene3D" id="3.10.350.10">
    <property type="entry name" value="LysM domain"/>
    <property type="match status" value="1"/>
</dbReference>
<keyword evidence="3" id="KW-0732">Signal</keyword>
<dbReference type="CDD" id="cd00118">
    <property type="entry name" value="LysM"/>
    <property type="match status" value="1"/>
</dbReference>
<dbReference type="InterPro" id="IPR050570">
    <property type="entry name" value="Cell_wall_metabolism_enzyme"/>
</dbReference>
<evidence type="ECO:0000256" key="3">
    <source>
        <dbReference type="SAM" id="SignalP"/>
    </source>
</evidence>
<feature type="compositionally biased region" description="Low complexity" evidence="2">
    <location>
        <begin position="163"/>
        <end position="184"/>
    </location>
</feature>
<organism evidence="5 6">
    <name type="scientific">Pseudoduganella albidiflava</name>
    <dbReference type="NCBI Taxonomy" id="321983"/>
    <lineage>
        <taxon>Bacteria</taxon>
        <taxon>Pseudomonadati</taxon>
        <taxon>Pseudomonadota</taxon>
        <taxon>Betaproteobacteria</taxon>
        <taxon>Burkholderiales</taxon>
        <taxon>Oxalobacteraceae</taxon>
        <taxon>Telluria group</taxon>
        <taxon>Pseudoduganella</taxon>
    </lineage>
</organism>
<protein>
    <submittedName>
        <fullName evidence="5">Peptidase</fullName>
    </submittedName>
</protein>
<dbReference type="SUPFAM" id="SSF54106">
    <property type="entry name" value="LysM domain"/>
    <property type="match status" value="1"/>
</dbReference>
<feature type="signal peptide" evidence="3">
    <location>
        <begin position="1"/>
        <end position="28"/>
    </location>
</feature>
<evidence type="ECO:0000313" key="6">
    <source>
        <dbReference type="Proteomes" id="UP000628442"/>
    </source>
</evidence>
<evidence type="ECO:0000259" key="4">
    <source>
        <dbReference type="PROSITE" id="PS51782"/>
    </source>
</evidence>
<dbReference type="InterPro" id="IPR016047">
    <property type="entry name" value="M23ase_b-sheet_dom"/>
</dbReference>
<dbReference type="InterPro" id="IPR018392">
    <property type="entry name" value="LysM"/>
</dbReference>
<dbReference type="GO" id="GO:0009279">
    <property type="term" value="C:cell outer membrane"/>
    <property type="evidence" value="ECO:0007669"/>
    <property type="project" value="TreeGrafter"/>
</dbReference>
<dbReference type="PANTHER" id="PTHR21666">
    <property type="entry name" value="PEPTIDASE-RELATED"/>
    <property type="match status" value="1"/>
</dbReference>
<dbReference type="InterPro" id="IPR011055">
    <property type="entry name" value="Dup_hybrid_motif"/>
</dbReference>
<reference evidence="5" key="2">
    <citation type="submission" date="2022-12" db="EMBL/GenBank/DDBJ databases">
        <authorList>
            <person name="Sun Q."/>
            <person name="Kim S."/>
        </authorList>
    </citation>
    <scope>NUCLEOTIDE SEQUENCE</scope>
    <source>
        <strain evidence="5">KCTC 12343</strain>
    </source>
</reference>
<dbReference type="AlphaFoldDB" id="A0AA87XVD0"/>
<evidence type="ECO:0000256" key="1">
    <source>
        <dbReference type="ARBA" id="ARBA00038420"/>
    </source>
</evidence>
<comment type="caution">
    <text evidence="5">The sequence shown here is derived from an EMBL/GenBank/DDBJ whole genome shotgun (WGS) entry which is preliminary data.</text>
</comment>
<sequence>MSMTKKSSLYLLLPLAVLTACTSTPQQAPVVERAISRRPPPPAPAPAPVQENREGYYTVRKGDTLIRIALDHGQNYRDLVTWNNLANPNDIKVDQVLRVAPPEDAPGVRTAAVVMPPDTTKVVPPVPKKTEPKGDKKPYAEADLKNDKDGDGKPDPAPKPADKPVQLASVKPSVPAAAPAPALSAEDREVSWMWPAEGRVVGQFDEGKNKGIDIAGRPGQQVLAAGAGKVMYAGSGIRGYGNLVIVKHSNGLLSAYAHNRSILVKEGQTVGKGQAIAEMGDSDSDSVKLHFEIRQQGKPVDPSKFLPNR</sequence>
<dbReference type="SUPFAM" id="SSF51261">
    <property type="entry name" value="Duplicated hybrid motif"/>
    <property type="match status" value="1"/>
</dbReference>
<dbReference type="PROSITE" id="PS51782">
    <property type="entry name" value="LYSM"/>
    <property type="match status" value="1"/>
</dbReference>
<dbReference type="InterPro" id="IPR036779">
    <property type="entry name" value="LysM_dom_sf"/>
</dbReference>
<comment type="similarity">
    <text evidence="1">Belongs to the E.coli NlpD/Haemophilus LppB family.</text>
</comment>
<proteinExistence type="inferred from homology"/>
<dbReference type="CDD" id="cd12797">
    <property type="entry name" value="M23_peptidase"/>
    <property type="match status" value="1"/>
</dbReference>
<dbReference type="Gene3D" id="2.70.70.10">
    <property type="entry name" value="Glucose Permease (Domain IIA)"/>
    <property type="match status" value="1"/>
</dbReference>
<evidence type="ECO:0000256" key="2">
    <source>
        <dbReference type="SAM" id="MobiDB-lite"/>
    </source>
</evidence>
<dbReference type="Pfam" id="PF01476">
    <property type="entry name" value="LysM"/>
    <property type="match status" value="1"/>
</dbReference>
<feature type="chain" id="PRO_5041679649" evidence="3">
    <location>
        <begin position="29"/>
        <end position="309"/>
    </location>
</feature>
<dbReference type="PANTHER" id="PTHR21666:SF263">
    <property type="entry name" value="MUREIN HYDROLASE ACTIVATOR NLPD"/>
    <property type="match status" value="1"/>
</dbReference>
<dbReference type="PROSITE" id="PS51257">
    <property type="entry name" value="PROKAR_LIPOPROTEIN"/>
    <property type="match status" value="1"/>
</dbReference>
<reference evidence="5" key="1">
    <citation type="journal article" date="2014" name="Int. J. Syst. Evol. Microbiol.">
        <title>Complete genome sequence of Corynebacterium casei LMG S-19264T (=DSM 44701T), isolated from a smear-ripened cheese.</title>
        <authorList>
            <consortium name="US DOE Joint Genome Institute (JGI-PGF)"/>
            <person name="Walter F."/>
            <person name="Albersmeier A."/>
            <person name="Kalinowski J."/>
            <person name="Ruckert C."/>
        </authorList>
    </citation>
    <scope>NUCLEOTIDE SEQUENCE</scope>
    <source>
        <strain evidence="5">KCTC 12343</strain>
    </source>
</reference>
<dbReference type="GO" id="GO:0004222">
    <property type="term" value="F:metalloendopeptidase activity"/>
    <property type="evidence" value="ECO:0007669"/>
    <property type="project" value="TreeGrafter"/>
</dbReference>
<dbReference type="Proteomes" id="UP000628442">
    <property type="component" value="Unassembled WGS sequence"/>
</dbReference>
<feature type="region of interest" description="Disordered" evidence="2">
    <location>
        <begin position="114"/>
        <end position="187"/>
    </location>
</feature>
<dbReference type="SMART" id="SM00257">
    <property type="entry name" value="LysM"/>
    <property type="match status" value="1"/>
</dbReference>
<evidence type="ECO:0000313" key="5">
    <source>
        <dbReference type="EMBL" id="GGY33086.1"/>
    </source>
</evidence>
<gene>
    <name evidence="5" type="ORF">GCM10007387_14210</name>
</gene>
<dbReference type="Pfam" id="PF01551">
    <property type="entry name" value="Peptidase_M23"/>
    <property type="match status" value="1"/>
</dbReference>
<dbReference type="GO" id="GO:0032153">
    <property type="term" value="C:cell division site"/>
    <property type="evidence" value="ECO:0007669"/>
    <property type="project" value="TreeGrafter"/>
</dbReference>
<feature type="compositionally biased region" description="Low complexity" evidence="2">
    <location>
        <begin position="114"/>
        <end position="123"/>
    </location>
</feature>